<evidence type="ECO:0000313" key="2">
    <source>
        <dbReference type="EMBL" id="MPQ44935.1"/>
    </source>
</evidence>
<sequence length="286" mass="33562">MIKNYIELTNSEKKLVYDFIFKNEVKEYDIEKLDYIFNIETYDYGKGVLFYFSNGKVIATVRVVLEIAKVLKNVFIHNINIIGNYNKERILKNLINKSIELGRSYGGKNFFLGVKDEKLLNTLKHIGYVKNYLALKMSLEYKDANSTSLELVSLTPNNKNEYMKIFNKSFSDMPHGTYLNNKRLNENLNNIDENNYYFMVSNNNKIIGFMNCIIKNNEGMFDIGLCNEFRGRGYGKQLLETAINFLIKKRVKKISLIVIEKNEKAYNMYKKRGFIEDSIVSYWIEL</sequence>
<proteinExistence type="predicted"/>
<dbReference type="InterPro" id="IPR000182">
    <property type="entry name" value="GNAT_dom"/>
</dbReference>
<gene>
    <name evidence="2" type="ORF">GBZ86_14485</name>
</gene>
<dbReference type="AlphaFoldDB" id="A0A6I1MNF2"/>
<dbReference type="PANTHER" id="PTHR42919:SF35">
    <property type="entry name" value="N-ACETYLTRANSFERASE DOMAIN-CONTAINING PROTEIN"/>
    <property type="match status" value="1"/>
</dbReference>
<accession>A0A6I1MNF2</accession>
<dbReference type="PANTHER" id="PTHR42919">
    <property type="entry name" value="N-ALPHA-ACETYLTRANSFERASE"/>
    <property type="match status" value="1"/>
</dbReference>
<keyword evidence="2" id="KW-0808">Transferase</keyword>
<dbReference type="Pfam" id="PF00583">
    <property type="entry name" value="Acetyltransf_1"/>
    <property type="match status" value="1"/>
</dbReference>
<dbReference type="OrthoDB" id="5419426at2"/>
<evidence type="ECO:0000313" key="3">
    <source>
        <dbReference type="Proteomes" id="UP000430345"/>
    </source>
</evidence>
<name>A0A6I1MNF2_9CLOT</name>
<dbReference type="GO" id="GO:0016747">
    <property type="term" value="F:acyltransferase activity, transferring groups other than amino-acyl groups"/>
    <property type="evidence" value="ECO:0007669"/>
    <property type="project" value="InterPro"/>
</dbReference>
<dbReference type="InterPro" id="IPR051556">
    <property type="entry name" value="N-term/lysine_N-AcTrnsfr"/>
</dbReference>
<dbReference type="Proteomes" id="UP000430345">
    <property type="component" value="Unassembled WGS sequence"/>
</dbReference>
<organism evidence="2 3">
    <name type="scientific">Clostridium tarantellae</name>
    <dbReference type="NCBI Taxonomy" id="39493"/>
    <lineage>
        <taxon>Bacteria</taxon>
        <taxon>Bacillati</taxon>
        <taxon>Bacillota</taxon>
        <taxon>Clostridia</taxon>
        <taxon>Eubacteriales</taxon>
        <taxon>Clostridiaceae</taxon>
        <taxon>Clostridium</taxon>
    </lineage>
</organism>
<comment type="caution">
    <text evidence="2">The sequence shown here is derived from an EMBL/GenBank/DDBJ whole genome shotgun (WGS) entry which is preliminary data.</text>
</comment>
<dbReference type="Gene3D" id="3.40.630.30">
    <property type="match status" value="1"/>
</dbReference>
<protein>
    <submittedName>
        <fullName evidence="2">GNAT family N-acetyltransferase</fullName>
    </submittedName>
</protein>
<dbReference type="InterPro" id="IPR016181">
    <property type="entry name" value="Acyl_CoA_acyltransferase"/>
</dbReference>
<keyword evidence="3" id="KW-1185">Reference proteome</keyword>
<dbReference type="SUPFAM" id="SSF55729">
    <property type="entry name" value="Acyl-CoA N-acyltransferases (Nat)"/>
    <property type="match status" value="1"/>
</dbReference>
<feature type="domain" description="N-acetyltransferase" evidence="1">
    <location>
        <begin position="149"/>
        <end position="286"/>
    </location>
</feature>
<reference evidence="2 3" key="1">
    <citation type="submission" date="2019-10" db="EMBL/GenBank/DDBJ databases">
        <title>The Genome Sequence of Clostridium tarantellae Isolated from Fish Brain.</title>
        <authorList>
            <person name="Bano L."/>
            <person name="Kiel M."/>
            <person name="Sales G."/>
            <person name="Doxey A.C."/>
            <person name="Mansfield M.J."/>
            <person name="Schiavone M."/>
            <person name="Rossetto O."/>
            <person name="Pirazzini M."/>
            <person name="Dobrindt U."/>
            <person name="Montecucco C."/>
        </authorList>
    </citation>
    <scope>NUCLEOTIDE SEQUENCE [LARGE SCALE GENOMIC DNA]</scope>
    <source>
        <strain evidence="2 3">DSM 3997</strain>
    </source>
</reference>
<dbReference type="EMBL" id="WHJC01000364">
    <property type="protein sequence ID" value="MPQ44935.1"/>
    <property type="molecule type" value="Genomic_DNA"/>
</dbReference>
<dbReference type="PROSITE" id="PS51186">
    <property type="entry name" value="GNAT"/>
    <property type="match status" value="1"/>
</dbReference>
<evidence type="ECO:0000259" key="1">
    <source>
        <dbReference type="PROSITE" id="PS51186"/>
    </source>
</evidence>
<dbReference type="CDD" id="cd04301">
    <property type="entry name" value="NAT_SF"/>
    <property type="match status" value="1"/>
</dbReference>
<dbReference type="RefSeq" id="WP_152891816.1">
    <property type="nucleotide sequence ID" value="NZ_WHJC01000364.1"/>
</dbReference>